<accession>A0A511YJP5</accession>
<dbReference type="GO" id="GO:0006629">
    <property type="term" value="P:lipid metabolic process"/>
    <property type="evidence" value="ECO:0007669"/>
    <property type="project" value="UniProtKB-KW"/>
</dbReference>
<feature type="transmembrane region" description="Helical" evidence="2">
    <location>
        <begin position="150"/>
        <end position="169"/>
    </location>
</feature>
<evidence type="ECO:0000256" key="1">
    <source>
        <dbReference type="ARBA" id="ARBA00023098"/>
    </source>
</evidence>
<evidence type="ECO:0000313" key="4">
    <source>
        <dbReference type="EMBL" id="GEN75394.1"/>
    </source>
</evidence>
<dbReference type="RefSeq" id="WP_146940350.1">
    <property type="nucleotide sequence ID" value="NZ_BJYJ01000003.1"/>
</dbReference>
<evidence type="ECO:0000256" key="2">
    <source>
        <dbReference type="SAM" id="Phobius"/>
    </source>
</evidence>
<dbReference type="SUPFAM" id="SSF52151">
    <property type="entry name" value="FabD/lysophospholipase-like"/>
    <property type="match status" value="1"/>
</dbReference>
<organism evidence="4 5">
    <name type="scientific">Chryseobacterium hagamense</name>
    <dbReference type="NCBI Taxonomy" id="395935"/>
    <lineage>
        <taxon>Bacteria</taxon>
        <taxon>Pseudomonadati</taxon>
        <taxon>Bacteroidota</taxon>
        <taxon>Flavobacteriia</taxon>
        <taxon>Flavobacteriales</taxon>
        <taxon>Weeksellaceae</taxon>
        <taxon>Chryseobacterium group</taxon>
        <taxon>Chryseobacterium</taxon>
    </lineage>
</organism>
<evidence type="ECO:0000313" key="5">
    <source>
        <dbReference type="Proteomes" id="UP000321863"/>
    </source>
</evidence>
<protein>
    <recommendedName>
        <fullName evidence="3">PNPLA domain-containing protein</fullName>
    </recommendedName>
</protein>
<dbReference type="Proteomes" id="UP000321863">
    <property type="component" value="Unassembled WGS sequence"/>
</dbReference>
<dbReference type="AlphaFoldDB" id="A0A511YJP5"/>
<gene>
    <name evidence="4" type="ORF">CHA01nite_11340</name>
</gene>
<feature type="domain" description="PNPLA" evidence="3">
    <location>
        <begin position="64"/>
        <end position="382"/>
    </location>
</feature>
<keyword evidence="2" id="KW-0812">Transmembrane</keyword>
<keyword evidence="1" id="KW-0443">Lipid metabolism</keyword>
<dbReference type="OrthoDB" id="9770965at2"/>
<reference evidence="4 5" key="1">
    <citation type="submission" date="2019-07" db="EMBL/GenBank/DDBJ databases">
        <title>Whole genome shotgun sequence of Chryseobacterium hagamense NBRC 105253.</title>
        <authorList>
            <person name="Hosoyama A."/>
            <person name="Uohara A."/>
            <person name="Ohji S."/>
            <person name="Ichikawa N."/>
        </authorList>
    </citation>
    <scope>NUCLEOTIDE SEQUENCE [LARGE SCALE GENOMIC DNA]</scope>
    <source>
        <strain evidence="4 5">NBRC 105253</strain>
    </source>
</reference>
<dbReference type="Pfam" id="PF01734">
    <property type="entry name" value="Patatin"/>
    <property type="match status" value="1"/>
</dbReference>
<proteinExistence type="predicted"/>
<comment type="caution">
    <text evidence="4">The sequence shown here is derived from an EMBL/GenBank/DDBJ whole genome shotgun (WGS) entry which is preliminary data.</text>
</comment>
<dbReference type="InterPro" id="IPR002641">
    <property type="entry name" value="PNPLA_dom"/>
</dbReference>
<dbReference type="Gene3D" id="3.40.1090.10">
    <property type="entry name" value="Cytosolic phospholipase A2 catalytic domain"/>
    <property type="match status" value="2"/>
</dbReference>
<keyword evidence="2" id="KW-1133">Transmembrane helix</keyword>
<keyword evidence="2" id="KW-0472">Membrane</keyword>
<name>A0A511YJP5_9FLAO</name>
<sequence>MEHQKNINTSFDTILDKYGTCIFKGNEEIGTLLKRMEELSDKTFSDITSAEGGKKLYWVDFVQQGGGVLGYALVGYTFVLEYVGIRFLKLAGTSAGAINTVFLAAIGEKNDPKSPELYDMIFNESRFDVKGFVDTKNILLRQLILRGKGLVMNFLGISLVLLLLMLFPLPWLSHVGNEGKVVYGIFTVVFLLWTGYLILLIRKFATNQFGINPGDKFEAFLERELAGFGITSQEELDDKAKLKFSLNIADKSYTAAGKSTMRLNLESEDVLRTGYDVLKTDYSFVTTDIYNKCKVVLPKEVNLYFGESEAAKNNPAQYVRSSMAIPFFFKPKIFETYTEKVEQDGSRSFLWEIWKGIDREDVKSYGIMIDGGSLSNFPINLFHNSEISVPRFPIFGVRIIDERPVERAVRNGIETKANISFGGFIGQMIDTIRNNEDNSFLAINPFYKKYCISEIRVYRTEISWLNFNLTSKEKDALFLEGVEAALEFLEKFDWKEYKIQRQNIK</sequence>
<dbReference type="InterPro" id="IPR016035">
    <property type="entry name" value="Acyl_Trfase/lysoPLipase"/>
</dbReference>
<feature type="transmembrane region" description="Helical" evidence="2">
    <location>
        <begin position="181"/>
        <end position="201"/>
    </location>
</feature>
<dbReference type="EMBL" id="BJYJ01000003">
    <property type="protein sequence ID" value="GEN75394.1"/>
    <property type="molecule type" value="Genomic_DNA"/>
</dbReference>
<keyword evidence="5" id="KW-1185">Reference proteome</keyword>
<evidence type="ECO:0000259" key="3">
    <source>
        <dbReference type="Pfam" id="PF01734"/>
    </source>
</evidence>